<accession>A0A3P7J054</accession>
<reference evidence="1" key="1">
    <citation type="submission" date="2018-11" db="EMBL/GenBank/DDBJ databases">
        <authorList>
            <consortium name="Pathogen Informatics"/>
        </authorList>
    </citation>
    <scope>NUCLEOTIDE SEQUENCE [LARGE SCALE GENOMIC DNA]</scope>
</reference>
<protein>
    <submittedName>
        <fullName evidence="1">Uncharacterized protein</fullName>
    </submittedName>
</protein>
<organism evidence="1 2">
    <name type="scientific">Strongylus vulgaris</name>
    <name type="common">Blood worm</name>
    <dbReference type="NCBI Taxonomy" id="40348"/>
    <lineage>
        <taxon>Eukaryota</taxon>
        <taxon>Metazoa</taxon>
        <taxon>Ecdysozoa</taxon>
        <taxon>Nematoda</taxon>
        <taxon>Chromadorea</taxon>
        <taxon>Rhabditida</taxon>
        <taxon>Rhabditina</taxon>
        <taxon>Rhabditomorpha</taxon>
        <taxon>Strongyloidea</taxon>
        <taxon>Strongylidae</taxon>
        <taxon>Strongylus</taxon>
    </lineage>
</organism>
<evidence type="ECO:0000313" key="1">
    <source>
        <dbReference type="EMBL" id="VDM76256.1"/>
    </source>
</evidence>
<dbReference type="OrthoDB" id="10430155at2759"/>
<keyword evidence="2" id="KW-1185">Reference proteome</keyword>
<dbReference type="Proteomes" id="UP000270094">
    <property type="component" value="Unassembled WGS sequence"/>
</dbReference>
<evidence type="ECO:0000313" key="2">
    <source>
        <dbReference type="Proteomes" id="UP000270094"/>
    </source>
</evidence>
<dbReference type="EMBL" id="UYYB01096625">
    <property type="protein sequence ID" value="VDM76256.1"/>
    <property type="molecule type" value="Genomic_DNA"/>
</dbReference>
<dbReference type="AlphaFoldDB" id="A0A3P7J054"/>
<proteinExistence type="predicted"/>
<name>A0A3P7J054_STRVU</name>
<sequence>MFVDRAGLNGAALGEWWHSLTAASPGEIDEFEPDSDQLIMDIEMEEMHPKRSSRREPFHFKNNRLVSFRKLN</sequence>
<gene>
    <name evidence="1" type="ORF">SVUK_LOCUS11254</name>
</gene>